<dbReference type="Gene3D" id="3.50.50.60">
    <property type="entry name" value="FAD/NAD(P)-binding domain"/>
    <property type="match status" value="1"/>
</dbReference>
<evidence type="ECO:0000259" key="1">
    <source>
        <dbReference type="Pfam" id="PF01593"/>
    </source>
</evidence>
<dbReference type="Proteomes" id="UP000694843">
    <property type="component" value="Unplaced"/>
</dbReference>
<dbReference type="InterPro" id="IPR036188">
    <property type="entry name" value="FAD/NAD-bd_sf"/>
</dbReference>
<evidence type="ECO:0000313" key="2">
    <source>
        <dbReference type="Proteomes" id="UP000694843"/>
    </source>
</evidence>
<sequence>MYNIVLANNNFFRMRVCIVGGGLTGAIAASLLRSSLPALHIELWDKASRFGGRMCTKRKPSEPRVSGVDVGAQYISSTPEYYAAHKSYYSDLVARGVLQPMTCRITDDRHPPDTRHFVAPNGMSSVVQHFVDKAACTARLGTQVRDLQYEWDKCEGKSRWRVAAADGEVVLFDAVLLTLPVPQMLALGGDLTAAIDKVAGLRSELEAVSYSSRFCLGLFYPASVADQIILPEGVAAMYITNSDSPFCYVAIDNLRRGLAAGDDGFLSVMVHTSRAFGAARVEEQKEALLPELLDSFRRLFPSWPAPCDAFCHKWRYSQVVTPVPESRGGSVAVGGGEVVLSGDAFTHSNVDGCIRAATSAAAALTQYVAGLKTADK</sequence>
<dbReference type="Gene3D" id="3.90.660.10">
    <property type="match status" value="1"/>
</dbReference>
<keyword evidence="2" id="KW-1185">Reference proteome</keyword>
<dbReference type="GeneID" id="108677445"/>
<dbReference type="OMA" id="ICGGDAF"/>
<dbReference type="Pfam" id="PF13450">
    <property type="entry name" value="NAD_binding_8"/>
    <property type="match status" value="1"/>
</dbReference>
<evidence type="ECO:0000313" key="3">
    <source>
        <dbReference type="RefSeq" id="XP_047739022.1"/>
    </source>
</evidence>
<dbReference type="InterPro" id="IPR002937">
    <property type="entry name" value="Amino_oxidase"/>
</dbReference>
<dbReference type="Pfam" id="PF01593">
    <property type="entry name" value="Amino_oxidase"/>
    <property type="match status" value="1"/>
</dbReference>
<feature type="domain" description="Amine oxidase" evidence="1">
    <location>
        <begin position="115"/>
        <end position="364"/>
    </location>
</feature>
<gene>
    <name evidence="3" type="primary">LOC108677445</name>
</gene>
<proteinExistence type="predicted"/>
<dbReference type="GO" id="GO:0016651">
    <property type="term" value="F:oxidoreductase activity, acting on NAD(P)H"/>
    <property type="evidence" value="ECO:0007669"/>
    <property type="project" value="InterPro"/>
</dbReference>
<dbReference type="OrthoDB" id="2161133at2759"/>
<dbReference type="GO" id="GO:0005576">
    <property type="term" value="C:extracellular region"/>
    <property type="evidence" value="ECO:0007669"/>
    <property type="project" value="TreeGrafter"/>
</dbReference>
<dbReference type="AlphaFoldDB" id="A0A979FRH7"/>
<protein>
    <submittedName>
        <fullName evidence="3">Renalase isoform X1</fullName>
    </submittedName>
</protein>
<dbReference type="InterPro" id="IPR040174">
    <property type="entry name" value="RNLS"/>
</dbReference>
<dbReference type="RefSeq" id="XP_047739022.1">
    <property type="nucleotide sequence ID" value="XM_047883066.1"/>
</dbReference>
<name>A0A979FRH7_HYAAZ</name>
<dbReference type="SUPFAM" id="SSF51905">
    <property type="entry name" value="FAD/NAD(P)-binding domain"/>
    <property type="match status" value="1"/>
</dbReference>
<organism evidence="2 3">
    <name type="scientific">Hyalella azteca</name>
    <name type="common">Amphipod</name>
    <dbReference type="NCBI Taxonomy" id="294128"/>
    <lineage>
        <taxon>Eukaryota</taxon>
        <taxon>Metazoa</taxon>
        <taxon>Ecdysozoa</taxon>
        <taxon>Arthropoda</taxon>
        <taxon>Crustacea</taxon>
        <taxon>Multicrustacea</taxon>
        <taxon>Malacostraca</taxon>
        <taxon>Eumalacostraca</taxon>
        <taxon>Peracarida</taxon>
        <taxon>Amphipoda</taxon>
        <taxon>Senticaudata</taxon>
        <taxon>Talitrida</taxon>
        <taxon>Talitroidea</taxon>
        <taxon>Hyalellidae</taxon>
        <taxon>Hyalella</taxon>
    </lineage>
</organism>
<accession>A0A979FRH7</accession>
<reference evidence="3" key="1">
    <citation type="submission" date="2025-08" db="UniProtKB">
        <authorList>
            <consortium name="RefSeq"/>
        </authorList>
    </citation>
    <scope>IDENTIFICATION</scope>
    <source>
        <tissue evidence="3">Whole organism</tissue>
    </source>
</reference>
<dbReference type="PANTHER" id="PTHR23357:SF1">
    <property type="entry name" value="RENALASE"/>
    <property type="match status" value="1"/>
</dbReference>
<dbReference type="PANTHER" id="PTHR23357">
    <property type="entry name" value="RENALASE"/>
    <property type="match status" value="1"/>
</dbReference>